<protein>
    <recommendedName>
        <fullName evidence="4">Lipoprotein</fullName>
    </recommendedName>
</protein>
<evidence type="ECO:0000313" key="3">
    <source>
        <dbReference type="Proteomes" id="UP000198034"/>
    </source>
</evidence>
<comment type="caution">
    <text evidence="2">The sequence shown here is derived from an EMBL/GenBank/DDBJ whole genome shotgun (WGS) entry which is preliminary data.</text>
</comment>
<reference evidence="2 3" key="1">
    <citation type="journal article" date="2017" name="Infect. Genet. Evol.">
        <title>Comparative genome analysis of fish pathogen Flavobacterium columnare reveals extensive sequence diversity within the species.</title>
        <authorList>
            <person name="Kayansamruaj P."/>
            <person name="Dong H.T."/>
            <person name="Hirono I."/>
            <person name="Kondo H."/>
            <person name="Senapin S."/>
            <person name="Rodkhum C."/>
        </authorList>
    </citation>
    <scope>NUCLEOTIDE SEQUENCE [LARGE SCALE GENOMIC DNA]</scope>
    <source>
        <strain evidence="2 3">1214</strain>
    </source>
</reference>
<gene>
    <name evidence="2" type="ORF">BWK62_06770</name>
</gene>
<proteinExistence type="predicted"/>
<evidence type="ECO:0000313" key="2">
    <source>
        <dbReference type="EMBL" id="OWP77655.1"/>
    </source>
</evidence>
<organism evidence="2 3">
    <name type="scientific">Flavobacterium columnare</name>
    <dbReference type="NCBI Taxonomy" id="996"/>
    <lineage>
        <taxon>Bacteria</taxon>
        <taxon>Pseudomonadati</taxon>
        <taxon>Bacteroidota</taxon>
        <taxon>Flavobacteriia</taxon>
        <taxon>Flavobacteriales</taxon>
        <taxon>Flavobacteriaceae</taxon>
        <taxon>Flavobacterium</taxon>
    </lineage>
</organism>
<dbReference type="Proteomes" id="UP000198034">
    <property type="component" value="Unassembled WGS sequence"/>
</dbReference>
<name>A0A2D0AHS2_9FLAO</name>
<sequence length="214" mass="24181">MKKNIFLLSTLIIIGCKTNNKSDEKSEVSKSSPSKEVATTTDETNNEKDASYLVPSEKEKFPFIIDQKVYDELNDSESQYIAIKDTNVINKLLIPVYKKELISLNNNPDLLTDYTFAKIGERKIKDFKITFFTASYHGDGDFVTTFANVTKEGSNKIIDSKKVCDYHSYLGGDQLMTLVMDKTGKMEVTTIIDKNKPTIKHLIVENNGKIVSKK</sequence>
<dbReference type="AlphaFoldDB" id="A0A2D0AHS2"/>
<feature type="region of interest" description="Disordered" evidence="1">
    <location>
        <begin position="22"/>
        <end position="49"/>
    </location>
</feature>
<dbReference type="PROSITE" id="PS51257">
    <property type="entry name" value="PROKAR_LIPOPROTEIN"/>
    <property type="match status" value="1"/>
</dbReference>
<dbReference type="EMBL" id="MTCY01000015">
    <property type="protein sequence ID" value="OWP77655.1"/>
    <property type="molecule type" value="Genomic_DNA"/>
</dbReference>
<evidence type="ECO:0000256" key="1">
    <source>
        <dbReference type="SAM" id="MobiDB-lite"/>
    </source>
</evidence>
<accession>A0A2D0AHS2</accession>
<evidence type="ECO:0008006" key="4">
    <source>
        <dbReference type="Google" id="ProtNLM"/>
    </source>
</evidence>